<dbReference type="Gene3D" id="1.20.5.170">
    <property type="match status" value="1"/>
</dbReference>
<accession>A0A9D1TFZ0</accession>
<feature type="coiled-coil region" evidence="1">
    <location>
        <begin position="101"/>
        <end position="128"/>
    </location>
</feature>
<dbReference type="EMBL" id="DXIQ01000034">
    <property type="protein sequence ID" value="HIV38506.1"/>
    <property type="molecule type" value="Genomic_DNA"/>
</dbReference>
<dbReference type="AlphaFoldDB" id="A0A9D1TFZ0"/>
<sequence>MTIEEQRYLDECKKVLKQEQIEVVIMAMDYGLQIPEIRKLVQSNQSAECMKEIVFAMMEGISDDVLDFLCKNEFNQYQIKEIREGIAHGLSFEQVRSYATKEMSANKMKKMRTQLEETIKEKDGAKEDDSVKEYMKNLMQIMEDSIKQFKESNERFDVLSSLVKEHVVDEKNREIQDLYENLKYKDKSIQDLQHKIEERDETIADLQAALSSKKSEEHQRPAVSAEPQGKKEEILLEPDMRADQRRQTLKKRMFGWFALRDNKIPKDVLEKIMEADLSTEQLEEVRKCMESGLNDQEISRVIANNPSPERMQKLREILLLIRNRREGA</sequence>
<evidence type="ECO:0000256" key="1">
    <source>
        <dbReference type="SAM" id="Coils"/>
    </source>
</evidence>
<evidence type="ECO:0000313" key="3">
    <source>
        <dbReference type="Proteomes" id="UP000886814"/>
    </source>
</evidence>
<reference evidence="2" key="2">
    <citation type="submission" date="2021-04" db="EMBL/GenBank/DDBJ databases">
        <authorList>
            <person name="Gilroy R."/>
        </authorList>
    </citation>
    <scope>NUCLEOTIDE SEQUENCE</scope>
    <source>
        <strain evidence="2">CHK195-9823</strain>
    </source>
</reference>
<proteinExistence type="predicted"/>
<name>A0A9D1TFZ0_9FIRM</name>
<protein>
    <submittedName>
        <fullName evidence="2">Uncharacterized protein</fullName>
    </submittedName>
</protein>
<reference evidence="2" key="1">
    <citation type="journal article" date="2021" name="PeerJ">
        <title>Extensive microbial diversity within the chicken gut microbiome revealed by metagenomics and culture.</title>
        <authorList>
            <person name="Gilroy R."/>
            <person name="Ravi A."/>
            <person name="Getino M."/>
            <person name="Pursley I."/>
            <person name="Horton D.L."/>
            <person name="Alikhan N.F."/>
            <person name="Baker D."/>
            <person name="Gharbi K."/>
            <person name="Hall N."/>
            <person name="Watson M."/>
            <person name="Adriaenssens E.M."/>
            <person name="Foster-Nyarko E."/>
            <person name="Jarju S."/>
            <person name="Secka A."/>
            <person name="Antonio M."/>
            <person name="Oren A."/>
            <person name="Chaudhuri R.R."/>
            <person name="La Ragione R."/>
            <person name="Hildebrand F."/>
            <person name="Pallen M.J."/>
        </authorList>
    </citation>
    <scope>NUCLEOTIDE SEQUENCE</scope>
    <source>
        <strain evidence="2">CHK195-9823</strain>
    </source>
</reference>
<gene>
    <name evidence="2" type="ORF">H9747_05825</name>
</gene>
<organism evidence="2 3">
    <name type="scientific">Candidatus Blautia stercorigallinarum</name>
    <dbReference type="NCBI Taxonomy" id="2838501"/>
    <lineage>
        <taxon>Bacteria</taxon>
        <taxon>Bacillati</taxon>
        <taxon>Bacillota</taxon>
        <taxon>Clostridia</taxon>
        <taxon>Lachnospirales</taxon>
        <taxon>Lachnospiraceae</taxon>
        <taxon>Blautia</taxon>
    </lineage>
</organism>
<comment type="caution">
    <text evidence="2">The sequence shown here is derived from an EMBL/GenBank/DDBJ whole genome shotgun (WGS) entry which is preliminary data.</text>
</comment>
<evidence type="ECO:0000313" key="2">
    <source>
        <dbReference type="EMBL" id="HIV38506.1"/>
    </source>
</evidence>
<keyword evidence="1" id="KW-0175">Coiled coil</keyword>
<dbReference type="Proteomes" id="UP000886814">
    <property type="component" value="Unassembled WGS sequence"/>
</dbReference>